<evidence type="ECO:0000256" key="5">
    <source>
        <dbReference type="ARBA" id="ARBA00022989"/>
    </source>
</evidence>
<dbReference type="PANTHER" id="PTHR43731:SF14">
    <property type="entry name" value="PRESENILIN-ASSOCIATED RHOMBOID-LIKE PROTEIN, MITOCHONDRIAL"/>
    <property type="match status" value="1"/>
</dbReference>
<dbReference type="PANTHER" id="PTHR43731">
    <property type="entry name" value="RHOMBOID PROTEASE"/>
    <property type="match status" value="1"/>
</dbReference>
<keyword evidence="6 7" id="KW-0472">Membrane</keyword>
<dbReference type="EMBL" id="PKPP01000033">
    <property type="protein sequence ID" value="PWA99140.1"/>
    <property type="molecule type" value="Genomic_DNA"/>
</dbReference>
<gene>
    <name evidence="9" type="ORF">CTI12_AA011940</name>
</gene>
<sequence>MSIATKLFSLKRICQNPRKVVSETLQSNPLRVDRPTRHGYHSSTKNLARLPLPFKQLLHKAAYLKPKPSSNDHGYFGSQFRRYISSKSMLTFGQVFNYTESHVRRIAKTHGALIGLIAANVGVHLLWKVADTRFMRQNFRLQLDGVKSGRFHTMITYAFSHADDNKILGCLLCLCLFGKGIGDKFGPKVLLKLYLAGAFAGSAFFLAHKAFLAQSSENKEMSKSDPSKVPGMGGIAAFTSVTMFRLIMLLREKIHSRSARVKILGICVVLNEILQIAAQKYRNKNSTMSLAYANLGGLAVALMVGAPVLAGARTCFNHMYNCHYFCLQAQKYRNKNSTMSLAYANLGGLAVALMVGAPVLAGARLRKWRC</sequence>
<evidence type="ECO:0000256" key="2">
    <source>
        <dbReference type="ARBA" id="ARBA00009045"/>
    </source>
</evidence>
<evidence type="ECO:0000256" key="7">
    <source>
        <dbReference type="SAM" id="Phobius"/>
    </source>
</evidence>
<comment type="similarity">
    <text evidence="2">Belongs to the peptidase S54 family.</text>
</comment>
<feature type="transmembrane region" description="Helical" evidence="7">
    <location>
        <begin position="290"/>
        <end position="310"/>
    </location>
</feature>
<dbReference type="Gene3D" id="1.20.1540.10">
    <property type="entry name" value="Rhomboid-like"/>
    <property type="match status" value="1"/>
</dbReference>
<dbReference type="STRING" id="35608.A0A2U1QMA7"/>
<dbReference type="InterPro" id="IPR035952">
    <property type="entry name" value="Rhomboid-like_sf"/>
</dbReference>
<evidence type="ECO:0000256" key="6">
    <source>
        <dbReference type="ARBA" id="ARBA00023136"/>
    </source>
</evidence>
<dbReference type="Proteomes" id="UP000245207">
    <property type="component" value="Unassembled WGS sequence"/>
</dbReference>
<keyword evidence="5 7" id="KW-1133">Transmembrane helix</keyword>
<dbReference type="Pfam" id="PF01694">
    <property type="entry name" value="Rhomboid"/>
    <property type="match status" value="1"/>
</dbReference>
<comment type="subcellular location">
    <subcellularLocation>
        <location evidence="1">Membrane</location>
        <topology evidence="1">Multi-pass membrane protein</topology>
    </subcellularLocation>
</comment>
<reference evidence="9 10" key="1">
    <citation type="journal article" date="2018" name="Mol. Plant">
        <title>The genome of Artemisia annua provides insight into the evolution of Asteraceae family and artemisinin biosynthesis.</title>
        <authorList>
            <person name="Shen Q."/>
            <person name="Zhang L."/>
            <person name="Liao Z."/>
            <person name="Wang S."/>
            <person name="Yan T."/>
            <person name="Shi P."/>
            <person name="Liu M."/>
            <person name="Fu X."/>
            <person name="Pan Q."/>
            <person name="Wang Y."/>
            <person name="Lv Z."/>
            <person name="Lu X."/>
            <person name="Zhang F."/>
            <person name="Jiang W."/>
            <person name="Ma Y."/>
            <person name="Chen M."/>
            <person name="Hao X."/>
            <person name="Li L."/>
            <person name="Tang Y."/>
            <person name="Lv G."/>
            <person name="Zhou Y."/>
            <person name="Sun X."/>
            <person name="Brodelius P.E."/>
            <person name="Rose J.K.C."/>
            <person name="Tang K."/>
        </authorList>
    </citation>
    <scope>NUCLEOTIDE SEQUENCE [LARGE SCALE GENOMIC DNA]</scope>
    <source>
        <strain evidence="10">cv. Huhao1</strain>
        <tissue evidence="9">Leaf</tissue>
    </source>
</reference>
<accession>A0A2U1QMA7</accession>
<feature type="domain" description="Peptidase S54 rhomboid" evidence="8">
    <location>
        <begin position="149"/>
        <end position="309"/>
    </location>
</feature>
<evidence type="ECO:0000259" key="8">
    <source>
        <dbReference type="Pfam" id="PF01694"/>
    </source>
</evidence>
<feature type="transmembrane region" description="Helical" evidence="7">
    <location>
        <begin position="111"/>
        <end position="130"/>
    </location>
</feature>
<feature type="transmembrane region" description="Helical" evidence="7">
    <location>
        <begin position="341"/>
        <end position="363"/>
    </location>
</feature>
<dbReference type="AlphaFoldDB" id="A0A2U1QMA7"/>
<feature type="transmembrane region" description="Helical" evidence="7">
    <location>
        <begin position="231"/>
        <end position="250"/>
    </location>
</feature>
<keyword evidence="9" id="KW-0645">Protease</keyword>
<evidence type="ECO:0000256" key="4">
    <source>
        <dbReference type="ARBA" id="ARBA00022801"/>
    </source>
</evidence>
<protein>
    <submittedName>
        <fullName evidence="9">Rhomboid-related intramembrane serine protease family protein</fullName>
    </submittedName>
</protein>
<keyword evidence="3 7" id="KW-0812">Transmembrane</keyword>
<dbReference type="GO" id="GO:0016020">
    <property type="term" value="C:membrane"/>
    <property type="evidence" value="ECO:0007669"/>
    <property type="project" value="UniProtKB-SubCell"/>
</dbReference>
<organism evidence="9 10">
    <name type="scientific">Artemisia annua</name>
    <name type="common">Sweet wormwood</name>
    <dbReference type="NCBI Taxonomy" id="35608"/>
    <lineage>
        <taxon>Eukaryota</taxon>
        <taxon>Viridiplantae</taxon>
        <taxon>Streptophyta</taxon>
        <taxon>Embryophyta</taxon>
        <taxon>Tracheophyta</taxon>
        <taxon>Spermatophyta</taxon>
        <taxon>Magnoliopsida</taxon>
        <taxon>eudicotyledons</taxon>
        <taxon>Gunneridae</taxon>
        <taxon>Pentapetalae</taxon>
        <taxon>asterids</taxon>
        <taxon>campanulids</taxon>
        <taxon>Asterales</taxon>
        <taxon>Asteraceae</taxon>
        <taxon>Asteroideae</taxon>
        <taxon>Anthemideae</taxon>
        <taxon>Artemisiinae</taxon>
        <taxon>Artemisia</taxon>
    </lineage>
</organism>
<feature type="transmembrane region" description="Helical" evidence="7">
    <location>
        <begin position="189"/>
        <end position="211"/>
    </location>
</feature>
<dbReference type="SUPFAM" id="SSF144091">
    <property type="entry name" value="Rhomboid-like"/>
    <property type="match status" value="1"/>
</dbReference>
<keyword evidence="4" id="KW-0378">Hydrolase</keyword>
<name>A0A2U1QMA7_ARTAN</name>
<proteinExistence type="inferred from homology"/>
<dbReference type="GO" id="GO:0004252">
    <property type="term" value="F:serine-type endopeptidase activity"/>
    <property type="evidence" value="ECO:0007669"/>
    <property type="project" value="InterPro"/>
</dbReference>
<evidence type="ECO:0000256" key="3">
    <source>
        <dbReference type="ARBA" id="ARBA00022692"/>
    </source>
</evidence>
<evidence type="ECO:0000313" key="9">
    <source>
        <dbReference type="EMBL" id="PWA99140.1"/>
    </source>
</evidence>
<keyword evidence="10" id="KW-1185">Reference proteome</keyword>
<dbReference type="InterPro" id="IPR050925">
    <property type="entry name" value="Rhomboid_protease_S54"/>
</dbReference>
<evidence type="ECO:0000256" key="1">
    <source>
        <dbReference type="ARBA" id="ARBA00004141"/>
    </source>
</evidence>
<dbReference type="OrthoDB" id="418595at2759"/>
<dbReference type="GO" id="GO:0006508">
    <property type="term" value="P:proteolysis"/>
    <property type="evidence" value="ECO:0007669"/>
    <property type="project" value="UniProtKB-KW"/>
</dbReference>
<comment type="caution">
    <text evidence="9">The sequence shown here is derived from an EMBL/GenBank/DDBJ whole genome shotgun (WGS) entry which is preliminary data.</text>
</comment>
<evidence type="ECO:0000313" key="10">
    <source>
        <dbReference type="Proteomes" id="UP000245207"/>
    </source>
</evidence>
<dbReference type="InterPro" id="IPR022764">
    <property type="entry name" value="Peptidase_S54_rhomboid_dom"/>
</dbReference>